<dbReference type="SUPFAM" id="SSF52540">
    <property type="entry name" value="P-loop containing nucleoside triphosphate hydrolases"/>
    <property type="match status" value="1"/>
</dbReference>
<feature type="domain" description="AAA+ ATPase" evidence="1">
    <location>
        <begin position="30"/>
        <end position="406"/>
    </location>
</feature>
<name>A0ABD7BN92_PSEPU</name>
<dbReference type="AlphaFoldDB" id="A0ABD7BN92"/>
<organism evidence="2 3">
    <name type="scientific">Pseudomonas putida</name>
    <name type="common">Arthrobacter siderocapsulatus</name>
    <dbReference type="NCBI Taxonomy" id="303"/>
    <lineage>
        <taxon>Bacteria</taxon>
        <taxon>Pseudomonadati</taxon>
        <taxon>Pseudomonadota</taxon>
        <taxon>Gammaproteobacteria</taxon>
        <taxon>Pseudomonadales</taxon>
        <taxon>Pseudomonadaceae</taxon>
        <taxon>Pseudomonas</taxon>
    </lineage>
</organism>
<evidence type="ECO:0000313" key="2">
    <source>
        <dbReference type="EMBL" id="QOD00879.1"/>
    </source>
</evidence>
<proteinExistence type="predicted"/>
<accession>A0ABD7BN92</accession>
<dbReference type="Proteomes" id="UP000516786">
    <property type="component" value="Chromosome"/>
</dbReference>
<evidence type="ECO:0000313" key="3">
    <source>
        <dbReference type="Proteomes" id="UP000516786"/>
    </source>
</evidence>
<evidence type="ECO:0000259" key="1">
    <source>
        <dbReference type="SMART" id="SM00382"/>
    </source>
</evidence>
<dbReference type="InterPro" id="IPR003593">
    <property type="entry name" value="AAA+_ATPase"/>
</dbReference>
<dbReference type="Gene3D" id="3.40.50.300">
    <property type="entry name" value="P-loop containing nucleotide triphosphate hydrolases"/>
    <property type="match status" value="1"/>
</dbReference>
<dbReference type="Pfam" id="PF13175">
    <property type="entry name" value="AAA_15"/>
    <property type="match status" value="1"/>
</dbReference>
<protein>
    <submittedName>
        <fullName evidence="2">AAA family ATPase</fullName>
    </submittedName>
</protein>
<dbReference type="RefSeq" id="WP_191087826.1">
    <property type="nucleotide sequence ID" value="NZ_CP061723.1"/>
</dbReference>
<dbReference type="InterPro" id="IPR051396">
    <property type="entry name" value="Bact_Antivir_Def_Nuclease"/>
</dbReference>
<gene>
    <name evidence="2" type="ORF">ID616_14845</name>
</gene>
<dbReference type="PANTHER" id="PTHR43581:SF4">
    <property type="entry name" value="ATP_GTP PHOSPHATASE"/>
    <property type="match status" value="1"/>
</dbReference>
<dbReference type="SMART" id="SM00382">
    <property type="entry name" value="AAA"/>
    <property type="match status" value="1"/>
</dbReference>
<dbReference type="PANTHER" id="PTHR43581">
    <property type="entry name" value="ATP/GTP PHOSPHATASE"/>
    <property type="match status" value="1"/>
</dbReference>
<dbReference type="EMBL" id="CP061723">
    <property type="protein sequence ID" value="QOD00879.1"/>
    <property type="molecule type" value="Genomic_DNA"/>
</dbReference>
<reference evidence="2 3" key="1">
    <citation type="submission" date="2020-09" db="EMBL/GenBank/DDBJ databases">
        <title>Co-existence of a novel multidrug-resistance efflux pump with carbapenem resistance gene blaVIM-2 in one megaplasmid in Pseudomonas putida.</title>
        <authorList>
            <person name="Peng K."/>
            <person name="Li R."/>
        </authorList>
    </citation>
    <scope>NUCLEOTIDE SEQUENCE [LARGE SCALE GENOMIC DNA]</scope>
    <source>
        <strain evidence="2 3">ZXPA-20</strain>
    </source>
</reference>
<dbReference type="InterPro" id="IPR041685">
    <property type="entry name" value="AAA_GajA/Old/RecF-like"/>
</dbReference>
<sequence>MITSFQNEGIVIPLNTMHGLGQGNQSLFAADTMTLLVGANGSGKTQTMMGLASALIRKSSKSASITWEHEENKNLTCAVYYTSAPYYLPGQKRSDQIRFIKTSLSNTDRPLTSERKEVINQIKSAFGLEARKILSLPKVSEFEIRHLFTQIGRLSRGQADPWLSSLIKKYNEINTRVEHPDGSLDWDSMKTSSKLQSEILSDFAKGLKSKVGPDFVLLMRAFAHTRSGRAHGTTAQIQILEAMGLTLNRKASKTATIPKKNFSEALDKLQKAAAIVGDNELLKNVYYIDDDQHDKLKSLDLGKLGSLSLTELSSGAAALIHQFSSIEMACASLLEEASYTNLILMIDEGDAFLHLAWQQRYVEYLDKTASMLKKKFKTVQVLIATHSPVLMSDFPRECTFILDGDSWFEDLIQENTPRKPTESFGAPLDAVVREVGQTGTMGTFAAKVIKQIVDDIANGVLVSRERVEMIGDPIIRRQIDKMLMGRGLAERRS</sequence>
<dbReference type="InterPro" id="IPR027417">
    <property type="entry name" value="P-loop_NTPase"/>
</dbReference>